<dbReference type="PANTHER" id="PTHR13531:SF0">
    <property type="entry name" value="GEO07735P1-RELATED"/>
    <property type="match status" value="1"/>
</dbReference>
<accession>A0A0N5AYF0</accession>
<organism evidence="6 7">
    <name type="scientific">Syphacia muris</name>
    <dbReference type="NCBI Taxonomy" id="451379"/>
    <lineage>
        <taxon>Eukaryota</taxon>
        <taxon>Metazoa</taxon>
        <taxon>Ecdysozoa</taxon>
        <taxon>Nematoda</taxon>
        <taxon>Chromadorea</taxon>
        <taxon>Rhabditida</taxon>
        <taxon>Spirurina</taxon>
        <taxon>Oxyuridomorpha</taxon>
        <taxon>Oxyuroidea</taxon>
        <taxon>Oxyuridae</taxon>
        <taxon>Syphacia</taxon>
    </lineage>
</organism>
<name>A0A0N5AYF0_9BILA</name>
<dbReference type="GO" id="GO:1905515">
    <property type="term" value="P:non-motile cilium assembly"/>
    <property type="evidence" value="ECO:0007669"/>
    <property type="project" value="TreeGrafter"/>
</dbReference>
<dbReference type="Proteomes" id="UP000046393">
    <property type="component" value="Unplaced"/>
</dbReference>
<evidence type="ECO:0000256" key="1">
    <source>
        <dbReference type="ARBA" id="ARBA00004141"/>
    </source>
</evidence>
<evidence type="ECO:0000256" key="5">
    <source>
        <dbReference type="SAM" id="Phobius"/>
    </source>
</evidence>
<evidence type="ECO:0000256" key="3">
    <source>
        <dbReference type="ARBA" id="ARBA00022989"/>
    </source>
</evidence>
<dbReference type="Pfam" id="PF09799">
    <property type="entry name" value="Transmemb_17"/>
    <property type="match status" value="1"/>
</dbReference>
<dbReference type="WBParaSite" id="SMUV_0000998901-mRNA-1">
    <property type="protein sequence ID" value="SMUV_0000998901-mRNA-1"/>
    <property type="gene ID" value="SMUV_0000998901"/>
</dbReference>
<keyword evidence="6" id="KW-1185">Reference proteome</keyword>
<feature type="transmembrane region" description="Helical" evidence="5">
    <location>
        <begin position="72"/>
        <end position="89"/>
    </location>
</feature>
<evidence type="ECO:0000256" key="4">
    <source>
        <dbReference type="ARBA" id="ARBA00023136"/>
    </source>
</evidence>
<protein>
    <submittedName>
        <fullName evidence="7">Odorant receptor</fullName>
    </submittedName>
</protein>
<keyword evidence="2 5" id="KW-0812">Transmembrane</keyword>
<dbReference type="STRING" id="451379.A0A0N5AYF0"/>
<sequence>MFRISLLPYPSYVIFCELVLILLFVPVEATRLFWGKKGNLTETPAYISFSLLTSVPCYVLLLEFLLVVIEGILVLLQILFGIAAVVSMARKQDYYKDKRHLISNIRYLRIIEQVKMTEIEAMEAEANNFEELPKALNYLIMISLN</sequence>
<feature type="transmembrane region" description="Helical" evidence="5">
    <location>
        <begin position="12"/>
        <end position="34"/>
    </location>
</feature>
<dbReference type="GO" id="GO:0035869">
    <property type="term" value="C:ciliary transition zone"/>
    <property type="evidence" value="ECO:0007669"/>
    <property type="project" value="TreeGrafter"/>
</dbReference>
<dbReference type="PANTHER" id="PTHR13531">
    <property type="entry name" value="GEO07735P1-RELATED-RELATED"/>
    <property type="match status" value="1"/>
</dbReference>
<keyword evidence="3 5" id="KW-1133">Transmembrane helix</keyword>
<keyword evidence="4 5" id="KW-0472">Membrane</keyword>
<evidence type="ECO:0000313" key="7">
    <source>
        <dbReference type="WBParaSite" id="SMUV_0000998901-mRNA-1"/>
    </source>
</evidence>
<dbReference type="AlphaFoldDB" id="A0A0N5AYF0"/>
<evidence type="ECO:0000313" key="6">
    <source>
        <dbReference type="Proteomes" id="UP000046393"/>
    </source>
</evidence>
<evidence type="ECO:0000256" key="2">
    <source>
        <dbReference type="ARBA" id="ARBA00022692"/>
    </source>
</evidence>
<dbReference type="InterPro" id="IPR019184">
    <property type="entry name" value="Uncharacterised_TM-17"/>
</dbReference>
<reference evidence="7" key="1">
    <citation type="submission" date="2017-02" db="UniProtKB">
        <authorList>
            <consortium name="WormBaseParasite"/>
        </authorList>
    </citation>
    <scope>IDENTIFICATION</scope>
</reference>
<dbReference type="GO" id="GO:0016020">
    <property type="term" value="C:membrane"/>
    <property type="evidence" value="ECO:0007669"/>
    <property type="project" value="UniProtKB-SubCell"/>
</dbReference>
<proteinExistence type="predicted"/>
<comment type="subcellular location">
    <subcellularLocation>
        <location evidence="1">Membrane</location>
        <topology evidence="1">Multi-pass membrane protein</topology>
    </subcellularLocation>
</comment>